<dbReference type="InterPro" id="IPR034746">
    <property type="entry name" value="POTRA"/>
</dbReference>
<evidence type="ECO:0000256" key="9">
    <source>
        <dbReference type="HAMAP-Rule" id="MF_00911"/>
    </source>
</evidence>
<dbReference type="InterPro" id="IPR005548">
    <property type="entry name" value="Cell_div_FtsQ/DivIB_C"/>
</dbReference>
<organism evidence="11 12">
    <name type="scientific">Candidatus Coxiella mudrowiae</name>
    <dbReference type="NCBI Taxonomy" id="2054173"/>
    <lineage>
        <taxon>Bacteria</taxon>
        <taxon>Pseudomonadati</taxon>
        <taxon>Pseudomonadota</taxon>
        <taxon>Gammaproteobacteria</taxon>
        <taxon>Legionellales</taxon>
        <taxon>Coxiellaceae</taxon>
        <taxon>Coxiella</taxon>
    </lineage>
</organism>
<dbReference type="InterPro" id="IPR026579">
    <property type="entry name" value="FtsQ"/>
</dbReference>
<keyword evidence="6 9" id="KW-1133">Transmembrane helix</keyword>
<name>A0ABN4HWZ7_9COXI</name>
<evidence type="ECO:0000256" key="8">
    <source>
        <dbReference type="ARBA" id="ARBA00023306"/>
    </source>
</evidence>
<dbReference type="GO" id="GO:0051301">
    <property type="term" value="P:cell division"/>
    <property type="evidence" value="ECO:0007669"/>
    <property type="project" value="UniProtKB-KW"/>
</dbReference>
<dbReference type="HAMAP" id="MF_00911">
    <property type="entry name" value="FtsQ_subfam"/>
    <property type="match status" value="1"/>
</dbReference>
<dbReference type="Gene3D" id="3.10.20.310">
    <property type="entry name" value="membrane protein fhac"/>
    <property type="match status" value="1"/>
</dbReference>
<evidence type="ECO:0000256" key="6">
    <source>
        <dbReference type="ARBA" id="ARBA00022989"/>
    </source>
</evidence>
<keyword evidence="3 9" id="KW-0997">Cell inner membrane</keyword>
<dbReference type="PANTHER" id="PTHR35851">
    <property type="entry name" value="CELL DIVISION PROTEIN FTSQ"/>
    <property type="match status" value="1"/>
</dbReference>
<dbReference type="InterPro" id="IPR013685">
    <property type="entry name" value="POTRA_FtsQ_type"/>
</dbReference>
<comment type="subunit">
    <text evidence="9">Part of a complex composed of FtsB, FtsL and FtsQ.</text>
</comment>
<dbReference type="EMBL" id="CP011126">
    <property type="protein sequence ID" value="AKQ33953.1"/>
    <property type="molecule type" value="Genomic_DNA"/>
</dbReference>
<dbReference type="PROSITE" id="PS51779">
    <property type="entry name" value="POTRA"/>
    <property type="match status" value="1"/>
</dbReference>
<dbReference type="Proteomes" id="UP000063965">
    <property type="component" value="Chromosome"/>
</dbReference>
<keyword evidence="7 9" id="KW-0472">Membrane</keyword>
<keyword evidence="8 9" id="KW-0131">Cell cycle</keyword>
<accession>A0ABN4HWZ7</accession>
<feature type="domain" description="POTRA" evidence="10">
    <location>
        <begin position="46"/>
        <end position="115"/>
    </location>
</feature>
<dbReference type="Pfam" id="PF08478">
    <property type="entry name" value="POTRA_1"/>
    <property type="match status" value="1"/>
</dbReference>
<feature type="transmembrane region" description="Helical" evidence="9">
    <location>
        <begin position="21"/>
        <end position="40"/>
    </location>
</feature>
<sequence length="247" mass="28554">MIIKSRKKNKYSWTIQLRKSIPSLLGLVVFAVILAGIFTLRNPKTLPFRQIEITATGIHLQIPELKNIVIHHINGGFFSFNARELRSALTALPWVYDVSIRRMWSSKLEIAVAEQKPLARWNKTQLVSKIGTLFTPPIATIPKDLPELKGSEGSEKIVLARFEQFDRLLEPLHIKITALRVSDREAWFFVLNNHIQVYLGREDIDQRFEKLVRFYRQIIGNRSEHVEHIDLRYPNGLAVQWKSAPSP</sequence>
<evidence type="ECO:0000256" key="4">
    <source>
        <dbReference type="ARBA" id="ARBA00022618"/>
    </source>
</evidence>
<comment type="function">
    <text evidence="9">Essential cell division protein. May link together the upstream cell division proteins, which are predominantly cytoplasmic, with the downstream cell division proteins, which are predominantly periplasmic. May control correct divisome assembly.</text>
</comment>
<evidence type="ECO:0000256" key="2">
    <source>
        <dbReference type="ARBA" id="ARBA00022475"/>
    </source>
</evidence>
<evidence type="ECO:0000313" key="11">
    <source>
        <dbReference type="EMBL" id="AKQ33953.1"/>
    </source>
</evidence>
<dbReference type="Pfam" id="PF03799">
    <property type="entry name" value="FtsQ_DivIB_C"/>
    <property type="match status" value="1"/>
</dbReference>
<dbReference type="Gene3D" id="3.40.50.11690">
    <property type="entry name" value="Cell division protein FtsQ/DivIB"/>
    <property type="match status" value="1"/>
</dbReference>
<evidence type="ECO:0000256" key="7">
    <source>
        <dbReference type="ARBA" id="ARBA00023136"/>
    </source>
</evidence>
<proteinExistence type="inferred from homology"/>
<evidence type="ECO:0000259" key="10">
    <source>
        <dbReference type="PROSITE" id="PS51779"/>
    </source>
</evidence>
<keyword evidence="5 9" id="KW-0812">Transmembrane</keyword>
<comment type="similarity">
    <text evidence="9">Belongs to the FtsQ/DivIB family. FtsQ subfamily.</text>
</comment>
<dbReference type="RefSeq" id="WP_048875828.1">
    <property type="nucleotide sequence ID" value="NZ_CP011126.1"/>
</dbReference>
<protein>
    <recommendedName>
        <fullName evidence="9">Cell division protein FtsQ</fullName>
    </recommendedName>
</protein>
<evidence type="ECO:0000256" key="3">
    <source>
        <dbReference type="ARBA" id="ARBA00022519"/>
    </source>
</evidence>
<evidence type="ECO:0000313" key="12">
    <source>
        <dbReference type="Proteomes" id="UP000063965"/>
    </source>
</evidence>
<keyword evidence="4 9" id="KW-0132">Cell division</keyword>
<dbReference type="PANTHER" id="PTHR35851:SF1">
    <property type="entry name" value="CELL DIVISION PROTEIN FTSQ"/>
    <property type="match status" value="1"/>
</dbReference>
<reference evidence="11 12" key="1">
    <citation type="journal article" date="2015" name="Genome Biol. Evol.">
        <title>Distinctive Genome Reduction Rates Revealed by Genomic Analyses of Two Coxiella-Like Endosymbionts in Ticks.</title>
        <authorList>
            <person name="Gottlieb Y."/>
            <person name="Lalzar I."/>
            <person name="Klasson L."/>
        </authorList>
    </citation>
    <scope>NUCLEOTIDE SEQUENCE [LARGE SCALE GENOMIC DNA]</scope>
    <source>
        <strain evidence="11 12">CRt</strain>
    </source>
</reference>
<evidence type="ECO:0000256" key="1">
    <source>
        <dbReference type="ARBA" id="ARBA00004370"/>
    </source>
</evidence>
<keyword evidence="2 9" id="KW-1003">Cell membrane</keyword>
<dbReference type="InterPro" id="IPR045335">
    <property type="entry name" value="FtsQ_C_sf"/>
</dbReference>
<comment type="subcellular location">
    <subcellularLocation>
        <location evidence="9">Cell inner membrane</location>
        <topology evidence="9">Single-pass type II membrane protein</topology>
    </subcellularLocation>
    <subcellularLocation>
        <location evidence="1">Membrane</location>
    </subcellularLocation>
    <text evidence="9">Localizes to the division septum.</text>
</comment>
<gene>
    <name evidence="9 11" type="primary">ftsQ</name>
    <name evidence="11" type="ORF">CleRT_14260</name>
</gene>
<evidence type="ECO:0000256" key="5">
    <source>
        <dbReference type="ARBA" id="ARBA00022692"/>
    </source>
</evidence>
<keyword evidence="12" id="KW-1185">Reference proteome</keyword>